<dbReference type="AlphaFoldDB" id="A0A9Q5HQ30"/>
<accession>A0A9Q5HQ30</accession>
<keyword evidence="5 10" id="KW-0812">Transmembrane</keyword>
<keyword evidence="6 10" id="KW-0029">Amino-acid transport</keyword>
<evidence type="ECO:0000256" key="4">
    <source>
        <dbReference type="ARBA" id="ARBA00022554"/>
    </source>
</evidence>
<feature type="transmembrane region" description="Helical" evidence="10">
    <location>
        <begin position="513"/>
        <end position="536"/>
    </location>
</feature>
<dbReference type="PANTHER" id="PTHR23519:SF1">
    <property type="entry name" value="AUTOPHAGY-RELATED PROTEIN 22"/>
    <property type="match status" value="1"/>
</dbReference>
<dbReference type="InterPro" id="IPR044738">
    <property type="entry name" value="Atg22"/>
</dbReference>
<dbReference type="PANTHER" id="PTHR23519">
    <property type="entry name" value="AUTOPHAGY-RELATED PROTEIN 22"/>
    <property type="match status" value="1"/>
</dbReference>
<dbReference type="Proteomes" id="UP000757232">
    <property type="component" value="Unassembled WGS sequence"/>
</dbReference>
<sequence>MDSEDAPPNHIPRRDEYEEGKAKRHLHGWLSYAFASEVFVVVSLTLFLPICLEQFARDNGYLLPDKTRPCSTVKPAPLNAADAAEDTRCVVKIGWIWVDSASFSLYVYSISVALQALTVISMGGIADNPPHRKRALLLFAALGSISAMLFLALPSSSSVWPLAALFAIIANVGFGASVVAMNAYLPTLAREDKTVVAALQELHSSDHASILIPQRDSEEQESDGDTYEEPLLPREHRASPEAQALLEKYISLVSQTTARISGTGIALGYFAGIVALIIALVPITLMKGSTFSLRLAIFASGLWWALFTIPAGTWLPGTSSLLLKEYSGETGPFSLKREIWKAWQRLGQMLRWTQIKRLKHTFIFLGAWFLLSDGFTTITSTALLFGKTQLHMPANSLIVVGLLVNAAGVLGALVWPRIQRRVGWSNKRVLITLVCACSFIPLYGCLGFLPLFRSHSANVNANTLVTAPHFGGLTTPGEMYALAVYFGTVYGAFQAYARAFYAELVPRGEEARWYALYSITDKSSSFLGPLVVGLIADATGNIRYSFFFLVAMIWSALPLLWNVNMERGREDARKYSERQAGQ</sequence>
<keyword evidence="3 10" id="KW-0813">Transport</keyword>
<keyword evidence="12" id="KW-1185">Reference proteome</keyword>
<dbReference type="GO" id="GO:0005774">
    <property type="term" value="C:vacuolar membrane"/>
    <property type="evidence" value="ECO:0007669"/>
    <property type="project" value="UniProtKB-SubCell"/>
</dbReference>
<evidence type="ECO:0000256" key="3">
    <source>
        <dbReference type="ARBA" id="ARBA00022448"/>
    </source>
</evidence>
<dbReference type="GO" id="GO:0006914">
    <property type="term" value="P:autophagy"/>
    <property type="evidence" value="ECO:0007669"/>
    <property type="project" value="UniProtKB-KW"/>
</dbReference>
<feature type="transmembrane region" description="Helical" evidence="10">
    <location>
        <begin position="291"/>
        <end position="315"/>
    </location>
</feature>
<evidence type="ECO:0000256" key="5">
    <source>
        <dbReference type="ARBA" id="ARBA00022692"/>
    </source>
</evidence>
<dbReference type="InterPro" id="IPR050495">
    <property type="entry name" value="ATG22/LtaA_families"/>
</dbReference>
<name>A0A9Q5HQ30_SANBA</name>
<dbReference type="GO" id="GO:0032974">
    <property type="term" value="P:amino acid transmembrane export from vacuole"/>
    <property type="evidence" value="ECO:0007669"/>
    <property type="project" value="InterPro"/>
</dbReference>
<evidence type="ECO:0000313" key="11">
    <source>
        <dbReference type="EMBL" id="OCB83906.1"/>
    </source>
</evidence>
<comment type="caution">
    <text evidence="11">The sequence shown here is derived from an EMBL/GenBank/DDBJ whole genome shotgun (WGS) entry which is preliminary data.</text>
</comment>
<feature type="transmembrane region" description="Helical" evidence="10">
    <location>
        <begin position="105"/>
        <end position="123"/>
    </location>
</feature>
<dbReference type="InterPro" id="IPR024671">
    <property type="entry name" value="Atg22-like"/>
</dbReference>
<keyword evidence="8 10" id="KW-0072">Autophagy</keyword>
<evidence type="ECO:0000256" key="8">
    <source>
        <dbReference type="ARBA" id="ARBA00023006"/>
    </source>
</evidence>
<feature type="transmembrane region" description="Helical" evidence="10">
    <location>
        <begin position="265"/>
        <end position="285"/>
    </location>
</feature>
<evidence type="ECO:0000256" key="10">
    <source>
        <dbReference type="RuleBase" id="RU363073"/>
    </source>
</evidence>
<gene>
    <name evidence="11" type="ORF">A7U60_g9112</name>
</gene>
<dbReference type="Gene3D" id="1.20.1250.20">
    <property type="entry name" value="MFS general substrate transporter like domains"/>
    <property type="match status" value="2"/>
</dbReference>
<feature type="transmembrane region" description="Helical" evidence="10">
    <location>
        <begin position="542"/>
        <end position="563"/>
    </location>
</feature>
<feature type="transmembrane region" description="Helical" evidence="10">
    <location>
        <begin position="397"/>
        <end position="418"/>
    </location>
</feature>
<keyword evidence="9 10" id="KW-0472">Membrane</keyword>
<keyword evidence="4 10" id="KW-0926">Vacuole</keyword>
<evidence type="ECO:0000256" key="9">
    <source>
        <dbReference type="ARBA" id="ARBA00023136"/>
    </source>
</evidence>
<dbReference type="Pfam" id="PF11700">
    <property type="entry name" value="ATG22"/>
    <property type="match status" value="1"/>
</dbReference>
<proteinExistence type="inferred from homology"/>
<evidence type="ECO:0000256" key="2">
    <source>
        <dbReference type="ARBA" id="ARBA00006978"/>
    </source>
</evidence>
<feature type="transmembrane region" description="Helical" evidence="10">
    <location>
        <begin position="159"/>
        <end position="185"/>
    </location>
</feature>
<evidence type="ECO:0000256" key="1">
    <source>
        <dbReference type="ARBA" id="ARBA00004128"/>
    </source>
</evidence>
<evidence type="ECO:0000313" key="12">
    <source>
        <dbReference type="Proteomes" id="UP000757232"/>
    </source>
</evidence>
<evidence type="ECO:0000256" key="6">
    <source>
        <dbReference type="ARBA" id="ARBA00022970"/>
    </source>
</evidence>
<evidence type="ECO:0000256" key="7">
    <source>
        <dbReference type="ARBA" id="ARBA00022989"/>
    </source>
</evidence>
<feature type="transmembrane region" description="Helical" evidence="10">
    <location>
        <begin position="430"/>
        <end position="452"/>
    </location>
</feature>
<protein>
    <recommendedName>
        <fullName evidence="10">Autophagy-related protein</fullName>
    </recommendedName>
</protein>
<feature type="transmembrane region" description="Helical" evidence="10">
    <location>
        <begin position="361"/>
        <end position="385"/>
    </location>
</feature>
<reference evidence="11" key="1">
    <citation type="submission" date="2016-06" db="EMBL/GenBank/DDBJ databases">
        <title>Draft Genome sequence of the fungus Inonotus baumii.</title>
        <authorList>
            <person name="Zhu H."/>
            <person name="Lin W."/>
        </authorList>
    </citation>
    <scope>NUCLEOTIDE SEQUENCE</scope>
    <source>
        <strain evidence="11">821</strain>
    </source>
</reference>
<comment type="function">
    <text evidence="10">Vacuolar effluxer which mediate the efflux of amino acids resulting from autophagic degradation. The release of autophagic amino acids allows the maintenance of protein synthesis and viability during nitrogen starvation.</text>
</comment>
<keyword evidence="7 10" id="KW-1133">Transmembrane helix</keyword>
<comment type="similarity">
    <text evidence="2 10">Belongs to the ATG22 family.</text>
</comment>
<dbReference type="SUPFAM" id="SSF103473">
    <property type="entry name" value="MFS general substrate transporter"/>
    <property type="match status" value="2"/>
</dbReference>
<feature type="transmembrane region" description="Helical" evidence="10">
    <location>
        <begin position="479"/>
        <end position="501"/>
    </location>
</feature>
<feature type="transmembrane region" description="Helical" evidence="10">
    <location>
        <begin position="29"/>
        <end position="50"/>
    </location>
</feature>
<dbReference type="InterPro" id="IPR036259">
    <property type="entry name" value="MFS_trans_sf"/>
</dbReference>
<organism evidence="11 12">
    <name type="scientific">Sanghuangporus baumii</name>
    <name type="common">Phellinus baumii</name>
    <dbReference type="NCBI Taxonomy" id="108892"/>
    <lineage>
        <taxon>Eukaryota</taxon>
        <taxon>Fungi</taxon>
        <taxon>Dikarya</taxon>
        <taxon>Basidiomycota</taxon>
        <taxon>Agaricomycotina</taxon>
        <taxon>Agaricomycetes</taxon>
        <taxon>Hymenochaetales</taxon>
        <taxon>Hymenochaetaceae</taxon>
        <taxon>Sanghuangporus</taxon>
    </lineage>
</organism>
<comment type="subcellular location">
    <subcellularLocation>
        <location evidence="1 10">Vacuole membrane</location>
        <topology evidence="1 10">Multi-pass membrane protein</topology>
    </subcellularLocation>
</comment>
<dbReference type="CDD" id="cd17483">
    <property type="entry name" value="MFS_Atg22_like"/>
    <property type="match status" value="1"/>
</dbReference>
<dbReference type="OrthoDB" id="192733at2759"/>
<feature type="transmembrane region" description="Helical" evidence="10">
    <location>
        <begin position="135"/>
        <end position="153"/>
    </location>
</feature>
<dbReference type="EMBL" id="LNZH02000217">
    <property type="protein sequence ID" value="OCB83906.1"/>
    <property type="molecule type" value="Genomic_DNA"/>
</dbReference>